<protein>
    <submittedName>
        <fullName evidence="1">Uncharacterized protein</fullName>
    </submittedName>
</protein>
<accession>L8X8I7</accession>
<dbReference type="EMBL" id="AFRT01000237">
    <property type="protein sequence ID" value="ELU44959.1"/>
    <property type="molecule type" value="Genomic_DNA"/>
</dbReference>
<keyword evidence="2" id="KW-1185">Reference proteome</keyword>
<gene>
    <name evidence="1" type="ORF">AG1IA_01016</name>
</gene>
<comment type="caution">
    <text evidence="1">The sequence shown here is derived from an EMBL/GenBank/DDBJ whole genome shotgun (WGS) entry which is preliminary data.</text>
</comment>
<reference evidence="1 2" key="1">
    <citation type="journal article" date="2013" name="Nat. Commun.">
        <title>The evolution and pathogenic mechanisms of the rice sheath blight pathogen.</title>
        <authorList>
            <person name="Zheng A."/>
            <person name="Lin R."/>
            <person name="Xu L."/>
            <person name="Qin P."/>
            <person name="Tang C."/>
            <person name="Ai P."/>
            <person name="Zhang D."/>
            <person name="Liu Y."/>
            <person name="Sun Z."/>
            <person name="Feng H."/>
            <person name="Wang Y."/>
            <person name="Chen Y."/>
            <person name="Liang X."/>
            <person name="Fu R."/>
            <person name="Li Q."/>
            <person name="Zhang J."/>
            <person name="Yu X."/>
            <person name="Xie Z."/>
            <person name="Ding L."/>
            <person name="Guan P."/>
            <person name="Tang J."/>
            <person name="Liang Y."/>
            <person name="Wang S."/>
            <person name="Deng Q."/>
            <person name="Li S."/>
            <person name="Zhu J."/>
            <person name="Wang L."/>
            <person name="Liu H."/>
            <person name="Li P."/>
        </authorList>
    </citation>
    <scope>NUCLEOTIDE SEQUENCE [LARGE SCALE GENOMIC DNA]</scope>
    <source>
        <strain evidence="2">AG-1 IA</strain>
    </source>
</reference>
<sequence length="67" mass="7192">MARIESALSGACDFGVPAPRSIYLKTRAAGTRAEYFPNDHSLDLIWAWCGTSTQGGVGTSVRSQLFV</sequence>
<dbReference type="AlphaFoldDB" id="L8X8I7"/>
<organism evidence="1 2">
    <name type="scientific">Thanatephorus cucumeris (strain AG1-IA)</name>
    <name type="common">Rice sheath blight fungus</name>
    <name type="synonym">Rhizoctonia solani</name>
    <dbReference type="NCBI Taxonomy" id="983506"/>
    <lineage>
        <taxon>Eukaryota</taxon>
        <taxon>Fungi</taxon>
        <taxon>Dikarya</taxon>
        <taxon>Basidiomycota</taxon>
        <taxon>Agaricomycotina</taxon>
        <taxon>Agaricomycetes</taxon>
        <taxon>Cantharellales</taxon>
        <taxon>Ceratobasidiaceae</taxon>
        <taxon>Rhizoctonia</taxon>
        <taxon>Rhizoctonia solani AG-1</taxon>
    </lineage>
</organism>
<dbReference type="HOGENOM" id="CLU_2814173_0_0_1"/>
<name>L8X8I7_THACA</name>
<proteinExistence type="predicted"/>
<evidence type="ECO:0000313" key="2">
    <source>
        <dbReference type="Proteomes" id="UP000011668"/>
    </source>
</evidence>
<dbReference type="Proteomes" id="UP000011668">
    <property type="component" value="Unassembled WGS sequence"/>
</dbReference>
<evidence type="ECO:0000313" key="1">
    <source>
        <dbReference type="EMBL" id="ELU44959.1"/>
    </source>
</evidence>